<feature type="transmembrane region" description="Helical" evidence="8">
    <location>
        <begin position="400"/>
        <end position="421"/>
    </location>
</feature>
<comment type="caution">
    <text evidence="9">The sequence shown here is derived from an EMBL/GenBank/DDBJ whole genome shotgun (WGS) entry which is preliminary data.</text>
</comment>
<dbReference type="InterPro" id="IPR043129">
    <property type="entry name" value="ATPase_NBD"/>
</dbReference>
<evidence type="ECO:0000256" key="7">
    <source>
        <dbReference type="RuleBase" id="RU000487"/>
    </source>
</evidence>
<dbReference type="PANTHER" id="PTHR11937">
    <property type="entry name" value="ACTIN"/>
    <property type="match status" value="1"/>
</dbReference>
<evidence type="ECO:0000313" key="10">
    <source>
        <dbReference type="Proteomes" id="UP000597762"/>
    </source>
</evidence>
<feature type="transmembrane region" description="Helical" evidence="8">
    <location>
        <begin position="428"/>
        <end position="453"/>
    </location>
</feature>
<evidence type="ECO:0000256" key="5">
    <source>
        <dbReference type="ARBA" id="ARBA00022840"/>
    </source>
</evidence>
<evidence type="ECO:0000256" key="4">
    <source>
        <dbReference type="ARBA" id="ARBA00022741"/>
    </source>
</evidence>
<dbReference type="Pfam" id="PF00022">
    <property type="entry name" value="Actin"/>
    <property type="match status" value="1"/>
</dbReference>
<evidence type="ECO:0000256" key="3">
    <source>
        <dbReference type="ARBA" id="ARBA00022490"/>
    </source>
</evidence>
<keyword evidence="3" id="KW-0963">Cytoplasm</keyword>
<accession>A0A812CNZ7</accession>
<keyword evidence="6" id="KW-0206">Cytoskeleton</keyword>
<keyword evidence="8" id="KW-0812">Transmembrane</keyword>
<keyword evidence="8" id="KW-1133">Transmembrane helix</keyword>
<dbReference type="GO" id="GO:0005524">
    <property type="term" value="F:ATP binding"/>
    <property type="evidence" value="ECO:0007669"/>
    <property type="project" value="UniProtKB-KW"/>
</dbReference>
<dbReference type="OrthoDB" id="6045317at2759"/>
<dbReference type="Proteomes" id="UP000597762">
    <property type="component" value="Unassembled WGS sequence"/>
</dbReference>
<evidence type="ECO:0000256" key="6">
    <source>
        <dbReference type="ARBA" id="ARBA00023212"/>
    </source>
</evidence>
<comment type="similarity">
    <text evidence="7">Belongs to the actin family.</text>
</comment>
<proteinExistence type="inferred from homology"/>
<evidence type="ECO:0000313" key="9">
    <source>
        <dbReference type="EMBL" id="CAE1277603.1"/>
    </source>
</evidence>
<dbReference type="SUPFAM" id="SSF53067">
    <property type="entry name" value="Actin-like ATPase domain"/>
    <property type="match status" value="2"/>
</dbReference>
<keyword evidence="4" id="KW-0547">Nucleotide-binding</keyword>
<evidence type="ECO:0000256" key="2">
    <source>
        <dbReference type="ARBA" id="ARBA00004245"/>
    </source>
</evidence>
<dbReference type="PRINTS" id="PR00190">
    <property type="entry name" value="ACTIN"/>
</dbReference>
<feature type="transmembrane region" description="Helical" evidence="8">
    <location>
        <begin position="504"/>
        <end position="524"/>
    </location>
</feature>
<protein>
    <submittedName>
        <fullName evidence="9">Uncharacterized protein</fullName>
    </submittedName>
</protein>
<feature type="transmembrane region" description="Helical" evidence="8">
    <location>
        <begin position="459"/>
        <end position="483"/>
    </location>
</feature>
<dbReference type="Gene3D" id="3.90.640.10">
    <property type="entry name" value="Actin, Chain A, domain 4"/>
    <property type="match status" value="1"/>
</dbReference>
<keyword evidence="8" id="KW-0472">Membrane</keyword>
<evidence type="ECO:0000256" key="8">
    <source>
        <dbReference type="SAM" id="Phobius"/>
    </source>
</evidence>
<reference evidence="9" key="1">
    <citation type="submission" date="2021-01" db="EMBL/GenBank/DDBJ databases">
        <authorList>
            <person name="Li R."/>
            <person name="Bekaert M."/>
        </authorList>
    </citation>
    <scope>NUCLEOTIDE SEQUENCE</scope>
    <source>
        <strain evidence="9">Farmed</strain>
    </source>
</reference>
<sequence>MRFGSRKEEGHIQTYYETSPVSRKRYNINGVPVVLDCGTGTCKVGFAGEDFPRDVFPTCVAELQQSGKFCLKDRDSPIFGASTDDVIQSNPIQRGVVTNWDAMEDVWQQCYDRLGVASDTQPALLSETPFTPQENREKLAEVLFETFDIPALYLILQPVLSLYGSGHWSGVVLDAGEGTTHVVPVFDGYPCNEAIVRFPVAGCDLTEQLGRSLQGEAVPRLRQSVDTFRSMVRDIKEKYCMVMKYSEARKSTMPLQEDEMYQLPGLDTRLAVSMERIRVPELLFQPELCGFTCLSLQQTIAKSILRCHVSLQETMSSNVVLAGGTTLLPGLSSRLHAELSVLSLSNVNITAPPVRKYSAWMGGAIVASMETFRPMWLRKEEYNDAGAATALRKCFYHFPFFSSFFSFFFSLLFYPICLLSIDHSPSLIIFLSFLLFSCLSVDFIFLYFTFFFLSSFPLFFFYSFLLSLSFSFSFFVLSFFHFLSFSLSFSFSSLLYSSLFYSSLLYSSLLYSFLLLFLIFFLFLPPPNNLTLSFTLPTPINCHFQISMD</sequence>
<evidence type="ECO:0000256" key="1">
    <source>
        <dbReference type="ARBA" id="ARBA00003520"/>
    </source>
</evidence>
<dbReference type="Gene3D" id="3.30.420.40">
    <property type="match status" value="2"/>
</dbReference>
<keyword evidence="10" id="KW-1185">Reference proteome</keyword>
<dbReference type="EMBL" id="CAHIKZ030001935">
    <property type="protein sequence ID" value="CAE1277603.1"/>
    <property type="molecule type" value="Genomic_DNA"/>
</dbReference>
<name>A0A812CNZ7_ACAPH</name>
<dbReference type="FunFam" id="3.30.420.40:FF:000148">
    <property type="entry name" value="Actin, alpha skeletal muscle"/>
    <property type="match status" value="1"/>
</dbReference>
<comment type="function">
    <text evidence="1">Actins are highly conserved proteins that are involved in various types of cell motility and are ubiquitously expressed in all eukaryotic cells.</text>
</comment>
<dbReference type="InterPro" id="IPR004000">
    <property type="entry name" value="Actin"/>
</dbReference>
<organism evidence="9 10">
    <name type="scientific">Acanthosepion pharaonis</name>
    <name type="common">Pharaoh cuttlefish</name>
    <name type="synonym">Sepia pharaonis</name>
    <dbReference type="NCBI Taxonomy" id="158019"/>
    <lineage>
        <taxon>Eukaryota</taxon>
        <taxon>Metazoa</taxon>
        <taxon>Spiralia</taxon>
        <taxon>Lophotrochozoa</taxon>
        <taxon>Mollusca</taxon>
        <taxon>Cephalopoda</taxon>
        <taxon>Coleoidea</taxon>
        <taxon>Decapodiformes</taxon>
        <taxon>Sepiida</taxon>
        <taxon>Sepiina</taxon>
        <taxon>Sepiidae</taxon>
        <taxon>Acanthosepion</taxon>
    </lineage>
</organism>
<dbReference type="AlphaFoldDB" id="A0A812CNZ7"/>
<gene>
    <name evidence="9" type="ORF">SPHA_40723</name>
</gene>
<dbReference type="SMART" id="SM00268">
    <property type="entry name" value="ACTIN"/>
    <property type="match status" value="1"/>
</dbReference>
<dbReference type="GO" id="GO:0005856">
    <property type="term" value="C:cytoskeleton"/>
    <property type="evidence" value="ECO:0007669"/>
    <property type="project" value="UniProtKB-SubCell"/>
</dbReference>
<comment type="subcellular location">
    <subcellularLocation>
        <location evidence="2">Cytoplasm</location>
        <location evidence="2">Cytoskeleton</location>
    </subcellularLocation>
</comment>
<keyword evidence="5" id="KW-0067">ATP-binding</keyword>